<dbReference type="RefSeq" id="WP_149115130.1">
    <property type="nucleotide sequence ID" value="NZ_CP042425.1"/>
</dbReference>
<dbReference type="AlphaFoldDB" id="A0A5C1ATE8"/>
<gene>
    <name evidence="1" type="ORF">PX52LOC_08003</name>
</gene>
<proteinExistence type="predicted"/>
<name>A0A5C1ATE8_9BACT</name>
<reference evidence="2" key="1">
    <citation type="submission" date="2019-08" db="EMBL/GenBank/DDBJ databases">
        <title>Limnoglobus roseus gen. nov., sp. nov., a novel freshwater planctomycete with a giant genome from the family Gemmataceae.</title>
        <authorList>
            <person name="Kulichevskaya I.S."/>
            <person name="Naumoff D.G."/>
            <person name="Miroshnikov K."/>
            <person name="Ivanova A."/>
            <person name="Philippov D.A."/>
            <person name="Hakobyan A."/>
            <person name="Rijpstra I.C."/>
            <person name="Sinninghe Damste J.S."/>
            <person name="Liesack W."/>
            <person name="Dedysh S.N."/>
        </authorList>
    </citation>
    <scope>NUCLEOTIDE SEQUENCE [LARGE SCALE GENOMIC DNA]</scope>
    <source>
        <strain evidence="2">PX52</strain>
    </source>
</reference>
<dbReference type="EMBL" id="CP042425">
    <property type="protein sequence ID" value="QEL20882.1"/>
    <property type="molecule type" value="Genomic_DNA"/>
</dbReference>
<evidence type="ECO:0000313" key="2">
    <source>
        <dbReference type="Proteomes" id="UP000324974"/>
    </source>
</evidence>
<organism evidence="1 2">
    <name type="scientific">Limnoglobus roseus</name>
    <dbReference type="NCBI Taxonomy" id="2598579"/>
    <lineage>
        <taxon>Bacteria</taxon>
        <taxon>Pseudomonadati</taxon>
        <taxon>Planctomycetota</taxon>
        <taxon>Planctomycetia</taxon>
        <taxon>Gemmatales</taxon>
        <taxon>Gemmataceae</taxon>
        <taxon>Limnoglobus</taxon>
    </lineage>
</organism>
<evidence type="ECO:0000313" key="1">
    <source>
        <dbReference type="EMBL" id="QEL20882.1"/>
    </source>
</evidence>
<dbReference type="KEGG" id="lrs:PX52LOC_08003"/>
<protein>
    <submittedName>
        <fullName evidence="1">Uncharacterized protein</fullName>
    </submittedName>
</protein>
<dbReference type="Proteomes" id="UP000324974">
    <property type="component" value="Chromosome"/>
</dbReference>
<accession>A0A5C1ATE8</accession>
<keyword evidence="2" id="KW-1185">Reference proteome</keyword>
<sequence>MPKAGQPVSLSLKWPKAASVKEFKVRVQTDLFAKWETIPTNVMGAAPDRVSLKTFDQPMPASYRVDVTLDDGQTAEIWGYFQVKK</sequence>